<dbReference type="AlphaFoldDB" id="C5FS99"/>
<reference evidence="3" key="1">
    <citation type="journal article" date="2012" name="MBio">
        <title>Comparative genome analysis of Trichophyton rubrum and related dermatophytes reveals candidate genes involved in infection.</title>
        <authorList>
            <person name="Martinez D.A."/>
            <person name="Oliver B.G."/>
            <person name="Graeser Y."/>
            <person name="Goldberg J.M."/>
            <person name="Li W."/>
            <person name="Martinez-Rossi N.M."/>
            <person name="Monod M."/>
            <person name="Shelest E."/>
            <person name="Barton R.C."/>
            <person name="Birch E."/>
            <person name="Brakhage A.A."/>
            <person name="Chen Z."/>
            <person name="Gurr S.J."/>
            <person name="Heiman D."/>
            <person name="Heitman J."/>
            <person name="Kosti I."/>
            <person name="Rossi A."/>
            <person name="Saif S."/>
            <person name="Samalova M."/>
            <person name="Saunders C.W."/>
            <person name="Shea T."/>
            <person name="Summerbell R.C."/>
            <person name="Xu J."/>
            <person name="Young S."/>
            <person name="Zeng Q."/>
            <person name="Birren B.W."/>
            <person name="Cuomo C.A."/>
            <person name="White T.C."/>
        </authorList>
    </citation>
    <scope>NUCLEOTIDE SEQUENCE [LARGE SCALE GENOMIC DNA]</scope>
    <source>
        <strain evidence="3">ATCC MYA-4605 / CBS 113480</strain>
    </source>
</reference>
<gene>
    <name evidence="2" type="ORF">MCYG_05571</name>
</gene>
<evidence type="ECO:0000313" key="3">
    <source>
        <dbReference type="Proteomes" id="UP000002035"/>
    </source>
</evidence>
<dbReference type="OrthoDB" id="5309803at2759"/>
<evidence type="ECO:0000256" key="1">
    <source>
        <dbReference type="SAM" id="MobiDB-lite"/>
    </source>
</evidence>
<sequence>MGPFLFFIAYDVILYIWRAATYEIPVIGGRARGRRRPVVPSFSETASGRRRAFSMTGVEFYSSRSEAPLTRAGQNENVAPHKAAPDAALSQRKPFTLPFDTRKD</sequence>
<dbReference type="VEuPathDB" id="FungiDB:MCYG_05571"/>
<dbReference type="eggNOG" id="ENOG502SU96">
    <property type="taxonomic scope" value="Eukaryota"/>
</dbReference>
<dbReference type="HOGENOM" id="CLU_2249479_0_0_1"/>
<feature type="region of interest" description="Disordered" evidence="1">
    <location>
        <begin position="73"/>
        <end position="104"/>
    </location>
</feature>
<protein>
    <submittedName>
        <fullName evidence="2">Uncharacterized protein</fullName>
    </submittedName>
</protein>
<evidence type="ECO:0000313" key="2">
    <source>
        <dbReference type="EMBL" id="EEQ32752.1"/>
    </source>
</evidence>
<accession>C5FS99</accession>
<dbReference type="GeneID" id="9224949"/>
<organism evidence="2 3">
    <name type="scientific">Arthroderma otae (strain ATCC MYA-4605 / CBS 113480)</name>
    <name type="common">Microsporum canis</name>
    <dbReference type="NCBI Taxonomy" id="554155"/>
    <lineage>
        <taxon>Eukaryota</taxon>
        <taxon>Fungi</taxon>
        <taxon>Dikarya</taxon>
        <taxon>Ascomycota</taxon>
        <taxon>Pezizomycotina</taxon>
        <taxon>Eurotiomycetes</taxon>
        <taxon>Eurotiomycetidae</taxon>
        <taxon>Onygenales</taxon>
        <taxon>Arthrodermataceae</taxon>
        <taxon>Microsporum</taxon>
    </lineage>
</organism>
<name>C5FS99_ARTOC</name>
<dbReference type="Proteomes" id="UP000002035">
    <property type="component" value="Unassembled WGS sequence"/>
</dbReference>
<proteinExistence type="predicted"/>
<dbReference type="RefSeq" id="XP_002845702.1">
    <property type="nucleotide sequence ID" value="XM_002845656.1"/>
</dbReference>
<dbReference type="EMBL" id="DS995705">
    <property type="protein sequence ID" value="EEQ32752.1"/>
    <property type="molecule type" value="Genomic_DNA"/>
</dbReference>
<keyword evidence="3" id="KW-1185">Reference proteome</keyword>